<protein>
    <recommendedName>
        <fullName evidence="16">Fatty acid desaturase domain-containing protein</fullName>
    </recommendedName>
</protein>
<accession>A0A813DUG4</accession>
<dbReference type="EMBL" id="CAJNNV010003462">
    <property type="protein sequence ID" value="CAE8589062.1"/>
    <property type="molecule type" value="Genomic_DNA"/>
</dbReference>
<evidence type="ECO:0000256" key="12">
    <source>
        <dbReference type="RuleBase" id="RU000581"/>
    </source>
</evidence>
<name>A0A813DUG4_POLGL</name>
<feature type="transmembrane region" description="Helical" evidence="14">
    <location>
        <begin position="309"/>
        <end position="330"/>
    </location>
</feature>
<evidence type="ECO:0000256" key="13">
    <source>
        <dbReference type="SAM" id="MobiDB-lite"/>
    </source>
</evidence>
<dbReference type="InterPro" id="IPR015876">
    <property type="entry name" value="Acyl-CoA_DS"/>
</dbReference>
<comment type="subcellular location">
    <subcellularLocation>
        <location evidence="1">Membrane</location>
        <topology evidence="1">Multi-pass membrane protein</topology>
    </subcellularLocation>
</comment>
<keyword evidence="11 12" id="KW-0275">Fatty acid biosynthesis</keyword>
<gene>
    <name evidence="17" type="ORF">PGLA1383_LOCUS7842</name>
    <name evidence="18" type="ORF">PGLA2088_LOCUS47470</name>
</gene>
<feature type="signal peptide" evidence="15">
    <location>
        <begin position="1"/>
        <end position="20"/>
    </location>
</feature>
<feature type="transmembrane region" description="Helical" evidence="14">
    <location>
        <begin position="189"/>
        <end position="208"/>
    </location>
</feature>
<evidence type="ECO:0000256" key="10">
    <source>
        <dbReference type="ARBA" id="ARBA00023136"/>
    </source>
</evidence>
<dbReference type="PANTHER" id="PTHR11351">
    <property type="entry name" value="ACYL-COA DESATURASE"/>
    <property type="match status" value="1"/>
</dbReference>
<reference evidence="17" key="1">
    <citation type="submission" date="2021-02" db="EMBL/GenBank/DDBJ databases">
        <authorList>
            <person name="Dougan E. K."/>
            <person name="Rhodes N."/>
            <person name="Thang M."/>
            <person name="Chan C."/>
        </authorList>
    </citation>
    <scope>NUCLEOTIDE SEQUENCE</scope>
</reference>
<comment type="cofactor">
    <cofactor evidence="12">
        <name>Fe(2+)</name>
        <dbReference type="ChEBI" id="CHEBI:29033"/>
    </cofactor>
</comment>
<dbReference type="AlphaFoldDB" id="A0A813DUG4"/>
<comment type="caution">
    <text evidence="17">The sequence shown here is derived from an EMBL/GenBank/DDBJ whole genome shotgun (WGS) entry which is preliminary data.</text>
</comment>
<comment type="similarity">
    <text evidence="2 12">Belongs to the fatty acid desaturase type 1 family.</text>
</comment>
<evidence type="ECO:0000256" key="4">
    <source>
        <dbReference type="ARBA" id="ARBA00022692"/>
    </source>
</evidence>
<evidence type="ECO:0000256" key="5">
    <source>
        <dbReference type="ARBA" id="ARBA00022832"/>
    </source>
</evidence>
<evidence type="ECO:0000256" key="2">
    <source>
        <dbReference type="ARBA" id="ARBA00009295"/>
    </source>
</evidence>
<evidence type="ECO:0000256" key="3">
    <source>
        <dbReference type="ARBA" id="ARBA00022516"/>
    </source>
</evidence>
<keyword evidence="8" id="KW-0408">Iron</keyword>
<evidence type="ECO:0000256" key="14">
    <source>
        <dbReference type="SAM" id="Phobius"/>
    </source>
</evidence>
<comment type="domain">
    <text evidence="12">The histidine box domains are involved in binding the catalytic metal ions.</text>
</comment>
<keyword evidence="5" id="KW-0276">Fatty acid metabolism</keyword>
<dbReference type="Pfam" id="PF00487">
    <property type="entry name" value="FA_desaturase"/>
    <property type="match status" value="1"/>
</dbReference>
<evidence type="ECO:0000259" key="16">
    <source>
        <dbReference type="Pfam" id="PF00487"/>
    </source>
</evidence>
<keyword evidence="10 14" id="KW-0472">Membrane</keyword>
<sequence>MQRRPLTSCGLLAALAYVLSSWTAGTLFAAPKLPDHVRNTGLFTAQGLASGHAAAGSKKPSVGGTSYASASQVSLAAAAALVAAVAAAAGRRRSGCAMAAGKAVKETVERPASAERRDEREKGARAVPGGESGQRFFSVRNRQFWDYMVYPRTYFNRAWKGKDIGYALFFIAIHLGAAAAPFYFTWEAFAVFLIGYVITGMFGITLSYHRQLAHRSFTTPKWLEYTFAYCGALALQSHPINWVSSHRHHHGGTETEEDVHSPLDGFWWSHMGWLMDTKNTWMRQNKGNATDLQSQWFYRFLAKTYPIHAIVMPIVGLYALGGMPFVMWGFFARVVWVWHMTWMVNSVSHVWGFQDWNTGDKSMNNWVVGMLAFGEGWHNNHHAFENSCRHGLKWWQVDCTWYTVKVLETLGLAKNLKYPTESKMRRLSWGDAVPA</sequence>
<keyword evidence="3 12" id="KW-0444">Lipid biosynthesis</keyword>
<feature type="region of interest" description="Disordered" evidence="13">
    <location>
        <begin position="108"/>
        <end position="129"/>
    </location>
</feature>
<feature type="chain" id="PRO_5035682114" description="Fatty acid desaturase domain-containing protein" evidence="15">
    <location>
        <begin position="21"/>
        <end position="435"/>
    </location>
</feature>
<dbReference type="GO" id="GO:0016717">
    <property type="term" value="F:oxidoreductase activity, acting on paired donors, with oxidation of a pair of donors resulting in the reduction of molecular oxygen to two molecules of water"/>
    <property type="evidence" value="ECO:0007669"/>
    <property type="project" value="InterPro"/>
</dbReference>
<dbReference type="Proteomes" id="UP000626109">
    <property type="component" value="Unassembled WGS sequence"/>
</dbReference>
<dbReference type="PANTHER" id="PTHR11351:SF31">
    <property type="entry name" value="DESATURASE 1, ISOFORM A-RELATED"/>
    <property type="match status" value="1"/>
</dbReference>
<keyword evidence="19" id="KW-1185">Reference proteome</keyword>
<keyword evidence="15" id="KW-0732">Signal</keyword>
<evidence type="ECO:0000256" key="6">
    <source>
        <dbReference type="ARBA" id="ARBA00022989"/>
    </source>
</evidence>
<feature type="domain" description="Fatty acid desaturase" evidence="16">
    <location>
        <begin position="190"/>
        <end position="396"/>
    </location>
</feature>
<dbReference type="PRINTS" id="PR00075">
    <property type="entry name" value="FACDDSATRASE"/>
</dbReference>
<dbReference type="GO" id="GO:0042761">
    <property type="term" value="P:very long-chain fatty acid biosynthetic process"/>
    <property type="evidence" value="ECO:0007669"/>
    <property type="project" value="TreeGrafter"/>
</dbReference>
<evidence type="ECO:0000313" key="18">
    <source>
        <dbReference type="EMBL" id="CAE8734746.1"/>
    </source>
</evidence>
<keyword evidence="6 14" id="KW-1133">Transmembrane helix</keyword>
<keyword evidence="4 12" id="KW-0812">Transmembrane</keyword>
<dbReference type="InterPro" id="IPR005804">
    <property type="entry name" value="FA_desaturase_dom"/>
</dbReference>
<evidence type="ECO:0000313" key="17">
    <source>
        <dbReference type="EMBL" id="CAE8589062.1"/>
    </source>
</evidence>
<evidence type="ECO:0000256" key="11">
    <source>
        <dbReference type="ARBA" id="ARBA00023160"/>
    </source>
</evidence>
<evidence type="ECO:0000256" key="7">
    <source>
        <dbReference type="ARBA" id="ARBA00023002"/>
    </source>
</evidence>
<evidence type="ECO:0000313" key="19">
    <source>
        <dbReference type="Proteomes" id="UP000654075"/>
    </source>
</evidence>
<feature type="compositionally biased region" description="Basic and acidic residues" evidence="13">
    <location>
        <begin position="108"/>
        <end position="124"/>
    </location>
</feature>
<evidence type="ECO:0000256" key="15">
    <source>
        <dbReference type="SAM" id="SignalP"/>
    </source>
</evidence>
<evidence type="ECO:0000256" key="1">
    <source>
        <dbReference type="ARBA" id="ARBA00004141"/>
    </source>
</evidence>
<dbReference type="OrthoDB" id="1533126at2759"/>
<keyword evidence="9" id="KW-0443">Lipid metabolism</keyword>
<dbReference type="Proteomes" id="UP000654075">
    <property type="component" value="Unassembled WGS sequence"/>
</dbReference>
<proteinExistence type="inferred from homology"/>
<dbReference type="GO" id="GO:0005789">
    <property type="term" value="C:endoplasmic reticulum membrane"/>
    <property type="evidence" value="ECO:0007669"/>
    <property type="project" value="TreeGrafter"/>
</dbReference>
<dbReference type="EMBL" id="CAJNNW010036475">
    <property type="protein sequence ID" value="CAE8734746.1"/>
    <property type="molecule type" value="Genomic_DNA"/>
</dbReference>
<keyword evidence="7 12" id="KW-0560">Oxidoreductase</keyword>
<evidence type="ECO:0000256" key="9">
    <source>
        <dbReference type="ARBA" id="ARBA00023098"/>
    </source>
</evidence>
<organism evidence="17 19">
    <name type="scientific">Polarella glacialis</name>
    <name type="common">Dinoflagellate</name>
    <dbReference type="NCBI Taxonomy" id="89957"/>
    <lineage>
        <taxon>Eukaryota</taxon>
        <taxon>Sar</taxon>
        <taxon>Alveolata</taxon>
        <taxon>Dinophyceae</taxon>
        <taxon>Suessiales</taxon>
        <taxon>Suessiaceae</taxon>
        <taxon>Polarella</taxon>
    </lineage>
</organism>
<dbReference type="CDD" id="cd03505">
    <property type="entry name" value="Delta9-FADS-like"/>
    <property type="match status" value="1"/>
</dbReference>
<evidence type="ECO:0000256" key="8">
    <source>
        <dbReference type="ARBA" id="ARBA00023004"/>
    </source>
</evidence>
<feature type="transmembrane region" description="Helical" evidence="14">
    <location>
        <begin position="164"/>
        <end position="183"/>
    </location>
</feature>
<feature type="transmembrane region" description="Helical" evidence="14">
    <location>
        <begin position="67"/>
        <end position="89"/>
    </location>
</feature>